<protein>
    <recommendedName>
        <fullName evidence="3">NERD domain-containing protein</fullName>
    </recommendedName>
</protein>
<dbReference type="GeneID" id="23203683"/>
<comment type="caution">
    <text evidence="1">The sequence shown here is derived from an EMBL/GenBank/DDBJ whole genome shotgun (WGS) entry which is preliminary data.</text>
</comment>
<gene>
    <name evidence="1" type="ORF">LEP1GSC059_1968</name>
</gene>
<evidence type="ECO:0000313" key="1">
    <source>
        <dbReference type="EMBL" id="EQA69826.1"/>
    </source>
</evidence>
<dbReference type="EMBL" id="AKWY02000034">
    <property type="protein sequence ID" value="EQA69826.1"/>
    <property type="molecule type" value="Genomic_DNA"/>
</dbReference>
<name>T0GR06_9LEPT</name>
<organism evidence="1 2">
    <name type="scientific">Leptospira noguchii serovar Panama str. CZ214</name>
    <dbReference type="NCBI Taxonomy" id="1001595"/>
    <lineage>
        <taxon>Bacteria</taxon>
        <taxon>Pseudomonadati</taxon>
        <taxon>Spirochaetota</taxon>
        <taxon>Spirochaetia</taxon>
        <taxon>Leptospirales</taxon>
        <taxon>Leptospiraceae</taxon>
        <taxon>Leptospira</taxon>
    </lineage>
</organism>
<reference evidence="1 2" key="1">
    <citation type="submission" date="2013-05" db="EMBL/GenBank/DDBJ databases">
        <authorList>
            <person name="Harkins D.M."/>
            <person name="Durkin A.S."/>
            <person name="Brinkac L.M."/>
            <person name="Haft D.H."/>
            <person name="Selengut J.D."/>
            <person name="Sanka R."/>
            <person name="DePew J."/>
            <person name="Purushe J."/>
            <person name="Hartskeerl R.A."/>
            <person name="Ahmed A."/>
            <person name="van der Linden H."/>
            <person name="Goris M.G.A."/>
            <person name="Vinetz J.M."/>
            <person name="Sutton G.G."/>
            <person name="Nierman W.C."/>
            <person name="Fouts D.E."/>
        </authorList>
    </citation>
    <scope>NUCLEOTIDE SEQUENCE [LARGE SCALE GENOMIC DNA]</scope>
    <source>
        <strain evidence="1 2">CZ214</strain>
    </source>
</reference>
<evidence type="ECO:0008006" key="3">
    <source>
        <dbReference type="Google" id="ProtNLM"/>
    </source>
</evidence>
<dbReference type="RefSeq" id="WP_020981244.1">
    <property type="nucleotide sequence ID" value="NZ_AKWY02000034.1"/>
</dbReference>
<proteinExistence type="predicted"/>
<dbReference type="Proteomes" id="UP000015442">
    <property type="component" value="Unassembled WGS sequence"/>
</dbReference>
<evidence type="ECO:0000313" key="2">
    <source>
        <dbReference type="Proteomes" id="UP000015442"/>
    </source>
</evidence>
<dbReference type="AlphaFoldDB" id="T0GR06"/>
<sequence length="523" mass="62477">MSDLKKKAHLKLKKELNKDINKLIEAAAKLTTFMELQYLLYLLHANRTLNTYPDRATFQNKEFIEMVSALEEETIKYVIQLCTKFGKKAARVINGNFPILNLNIVDFLIHNGNILNSKYEIHYFIELFKIELEGKDDRFMKIHLHEAEDIDYSKQIYKYFLRIDQDSELKRNVKFNYQDLIKEFENDFSPFQDLFQETLGFSLERYIEFIKFLIDYYSEKIISKSDKLKYIETDQIDLTHPSALPVFFQASLLSQEDLEEKFEAKSLNSLMDRLIFKENNFSPTELRYHETNRGPLIRVSPDLYLISPELILDSLYVNIHYSFIESYKPIKEEYKKRASDKFLDLISFIAEKYNFIELDREFNLIDGKVNYGDIDLIFSDKNSTCVLVEAKNHNLPLEIYFKDLLKTQEHLKKLKENWEKKVLKRIDYLRKNYSKVGIPSDFKYIIVTKSPEIISHFSDLQIFTTQEFEEWLRNLPENKTFFEICETLYPLRKMNKEEFEIFKEEGFFPFVTGIPTERMPFQL</sequence>
<accession>T0GR06</accession>